<dbReference type="OrthoDB" id="10253869at2759"/>
<evidence type="ECO:0000256" key="2">
    <source>
        <dbReference type="ARBA" id="ARBA00022598"/>
    </source>
</evidence>
<dbReference type="STRING" id="1081104.A0A167Q2H0"/>
<proteinExistence type="inferred from homology"/>
<dbReference type="InterPro" id="IPR020845">
    <property type="entry name" value="AMP-binding_CS"/>
</dbReference>
<evidence type="ECO:0000259" key="5">
    <source>
        <dbReference type="Pfam" id="PF00501"/>
    </source>
</evidence>
<dbReference type="InterPro" id="IPR000873">
    <property type="entry name" value="AMP-dep_synth/lig_dom"/>
</dbReference>
<dbReference type="InterPro" id="IPR032387">
    <property type="entry name" value="ACAS_N"/>
</dbReference>
<dbReference type="InterPro" id="IPR005914">
    <property type="entry name" value="Acac_CoA_synth"/>
</dbReference>
<dbReference type="RefSeq" id="XP_018702025.1">
    <property type="nucleotide sequence ID" value="XM_018850748.1"/>
</dbReference>
<evidence type="ECO:0000259" key="6">
    <source>
        <dbReference type="Pfam" id="PF13193"/>
    </source>
</evidence>
<organism evidence="8 9">
    <name type="scientific">Cordyceps fumosorosea (strain ARSEF 2679)</name>
    <name type="common">Isaria fumosorosea</name>
    <dbReference type="NCBI Taxonomy" id="1081104"/>
    <lineage>
        <taxon>Eukaryota</taxon>
        <taxon>Fungi</taxon>
        <taxon>Dikarya</taxon>
        <taxon>Ascomycota</taxon>
        <taxon>Pezizomycotina</taxon>
        <taxon>Sordariomycetes</taxon>
        <taxon>Hypocreomycetidae</taxon>
        <taxon>Hypocreales</taxon>
        <taxon>Cordycipitaceae</taxon>
        <taxon>Cordyceps</taxon>
    </lineage>
</organism>
<dbReference type="GeneID" id="30023436"/>
<dbReference type="PANTHER" id="PTHR42921:SF1">
    <property type="entry name" value="ACETOACETYL-COA SYNTHETASE"/>
    <property type="match status" value="1"/>
</dbReference>
<keyword evidence="9" id="KW-1185">Reference proteome</keyword>
<dbReference type="PROSITE" id="PS00455">
    <property type="entry name" value="AMP_BINDING"/>
    <property type="match status" value="1"/>
</dbReference>
<dbReference type="Pfam" id="PF16177">
    <property type="entry name" value="ACAS_N"/>
    <property type="match status" value="1"/>
</dbReference>
<evidence type="ECO:0000313" key="9">
    <source>
        <dbReference type="Proteomes" id="UP000076744"/>
    </source>
</evidence>
<evidence type="ECO:0000256" key="3">
    <source>
        <dbReference type="ARBA" id="ARBA00022741"/>
    </source>
</evidence>
<evidence type="ECO:0000256" key="4">
    <source>
        <dbReference type="ARBA" id="ARBA00022840"/>
    </source>
</evidence>
<dbReference type="InterPro" id="IPR042099">
    <property type="entry name" value="ANL_N_sf"/>
</dbReference>
<comment type="similarity">
    <text evidence="1">Belongs to the ATP-dependent AMP-binding enzyme family.</text>
</comment>
<name>A0A167Q2H0_CORFA</name>
<reference evidence="8 9" key="1">
    <citation type="journal article" date="2016" name="Genome Biol. Evol.">
        <title>Divergent and convergent evolution of fungal pathogenicity.</title>
        <authorList>
            <person name="Shang Y."/>
            <person name="Xiao G."/>
            <person name="Zheng P."/>
            <person name="Cen K."/>
            <person name="Zhan S."/>
            <person name="Wang C."/>
        </authorList>
    </citation>
    <scope>NUCLEOTIDE SEQUENCE [LARGE SCALE GENOMIC DNA]</scope>
    <source>
        <strain evidence="8 9">ARSEF 2679</strain>
    </source>
</reference>
<feature type="domain" description="Acetyl-coenzyme A synthetase N-terminal" evidence="7">
    <location>
        <begin position="49"/>
        <end position="106"/>
    </location>
</feature>
<accession>A0A167Q2H0</accession>
<dbReference type="InterPro" id="IPR045851">
    <property type="entry name" value="AMP-bd_C_sf"/>
</dbReference>
<dbReference type="GO" id="GO:0005524">
    <property type="term" value="F:ATP binding"/>
    <property type="evidence" value="ECO:0007669"/>
    <property type="project" value="UniProtKB-KW"/>
</dbReference>
<dbReference type="Pfam" id="PF00501">
    <property type="entry name" value="AMP-binding"/>
    <property type="match status" value="1"/>
</dbReference>
<evidence type="ECO:0000256" key="1">
    <source>
        <dbReference type="ARBA" id="ARBA00006432"/>
    </source>
</evidence>
<gene>
    <name evidence="8" type="ORF">ISF_07144</name>
</gene>
<protein>
    <submittedName>
        <fullName evidence="8">Acetoacetyl-CoA synthase</fullName>
    </submittedName>
</protein>
<dbReference type="AlphaFoldDB" id="A0A167Q2H0"/>
<feature type="domain" description="AMP-binding enzyme C-terminal" evidence="6">
    <location>
        <begin position="597"/>
        <end position="667"/>
    </location>
</feature>
<keyword evidence="3" id="KW-0547">Nucleotide-binding</keyword>
<comment type="caution">
    <text evidence="8">The sequence shown here is derived from an EMBL/GenBank/DDBJ whole genome shotgun (WGS) entry which is preliminary data.</text>
</comment>
<keyword evidence="4" id="KW-0067">ATP-binding</keyword>
<sequence length="704" mass="75757">MGQSVPQDSPAPPQVLAEKLWTHPDPSSTPMWQFIQRVNERHNLAITGYPELYKWSVEHVADFWRETWDFVGIVASKEADEILPKDAPMYPRPDFFAGARLNFAENLLFPSTSSPIDPNATAVLTVTELSTDDIRTTTWAELREAVRRCAHALRTAGLRPNDVVAGYVSNHVEALVAMLAAASIGAVWTGISPDNGVSAVLDRLRQIAPRVLFADNATVYNGKSWPGAAKTREVVAALVDAGLETVVVIDNVHGEDLGLDALVAAHPGLRAVDYAAFLDAAPADTPLEFAQLPASHPLYVLYSSGTTGLPKAIVHTALGTLLQHKKEHVLHCSLTPASRMLYYTTTSWMMWHWSVGALAAGAALVLYSGSPFRPHGHMSLPRLLADLRVTHFGTSAAYLTALEGHGVRPVVDDPTLDLSRLEAIYSTASPLPPSTFRFVYEAFPRTVNLASITGGTDIISLFGAPCPLLPVRVGEIQCAGLGMAIRVVDSATGEDLAATTPGEPGDLVCVRPFPCQPLTFFGPGGEAKYREAYFERFADVCGVAGPVWHHGDFVKIPDPATGALLMLGRSDGVLKPAGVRFGSAEIYNVLTRFFAADVEDAVCVGRRRETDADETVCLFVVPAAGRAFTEDLQARIKAKIRTELSPRHVPGVVALAGGGVPKTGNGKKIEVAVKQILSGMNVKTNASVANPESLDWFRVWAKTN</sequence>
<dbReference type="NCBIfam" id="TIGR01217">
    <property type="entry name" value="ac_ac_CoA_syn"/>
    <property type="match status" value="1"/>
</dbReference>
<dbReference type="Pfam" id="PF13193">
    <property type="entry name" value="AMP-binding_C"/>
    <property type="match status" value="1"/>
</dbReference>
<dbReference type="InterPro" id="IPR025110">
    <property type="entry name" value="AMP-bd_C"/>
</dbReference>
<dbReference type="GO" id="GO:0006629">
    <property type="term" value="P:lipid metabolic process"/>
    <property type="evidence" value="ECO:0007669"/>
    <property type="project" value="InterPro"/>
</dbReference>
<dbReference type="GO" id="GO:0030729">
    <property type="term" value="F:acetoacetate-CoA ligase activity"/>
    <property type="evidence" value="ECO:0007669"/>
    <property type="project" value="InterPro"/>
</dbReference>
<dbReference type="Gene3D" id="3.40.50.12780">
    <property type="entry name" value="N-terminal domain of ligase-like"/>
    <property type="match status" value="1"/>
</dbReference>
<dbReference type="PANTHER" id="PTHR42921">
    <property type="entry name" value="ACETOACETYL-COA SYNTHETASE"/>
    <property type="match status" value="1"/>
</dbReference>
<dbReference type="Gene3D" id="3.30.300.30">
    <property type="match status" value="1"/>
</dbReference>
<dbReference type="SUPFAM" id="SSF56801">
    <property type="entry name" value="Acetyl-CoA synthetase-like"/>
    <property type="match status" value="1"/>
</dbReference>
<feature type="domain" description="AMP-dependent synthetase/ligase" evidence="5">
    <location>
        <begin position="118"/>
        <end position="508"/>
    </location>
</feature>
<dbReference type="Proteomes" id="UP000076744">
    <property type="component" value="Unassembled WGS sequence"/>
</dbReference>
<dbReference type="EMBL" id="AZHB01000020">
    <property type="protein sequence ID" value="OAA57223.1"/>
    <property type="molecule type" value="Genomic_DNA"/>
</dbReference>
<keyword evidence="2" id="KW-0436">Ligase</keyword>
<dbReference type="NCBIfam" id="NF002937">
    <property type="entry name" value="PRK03584.1"/>
    <property type="match status" value="1"/>
</dbReference>
<evidence type="ECO:0000313" key="8">
    <source>
        <dbReference type="EMBL" id="OAA57223.1"/>
    </source>
</evidence>
<evidence type="ECO:0000259" key="7">
    <source>
        <dbReference type="Pfam" id="PF16177"/>
    </source>
</evidence>